<dbReference type="RefSeq" id="WP_004212771.1">
    <property type="nucleotide sequence ID" value="NZ_CAIGKD010000008.1"/>
</dbReference>
<dbReference type="GO" id="GO:0030255">
    <property type="term" value="P:protein secretion by the type IV secretion system"/>
    <property type="evidence" value="ECO:0007669"/>
    <property type="project" value="InterPro"/>
</dbReference>
<dbReference type="EMBL" id="CP047218">
    <property type="protein sequence ID" value="QHD69384.1"/>
    <property type="molecule type" value="Genomic_DNA"/>
</dbReference>
<dbReference type="InterPro" id="IPR007430">
    <property type="entry name" value="VirB8"/>
</dbReference>
<proteinExistence type="predicted"/>
<evidence type="ECO:0000256" key="4">
    <source>
        <dbReference type="ARBA" id="ARBA00023136"/>
    </source>
</evidence>
<name>A0A085K0M8_SPHYA</name>
<accession>A0A085K0M8</accession>
<dbReference type="GO" id="GO:0016020">
    <property type="term" value="C:membrane"/>
    <property type="evidence" value="ECO:0007669"/>
    <property type="project" value="UniProtKB-SubCell"/>
</dbReference>
<reference evidence="5 6" key="1">
    <citation type="submission" date="2019-12" db="EMBL/GenBank/DDBJ databases">
        <title>Functional and genomic insights into the Sphingobium yanoikuyae YC-JY1, a bacterium efficiently degrading bisphenol A.</title>
        <authorList>
            <person name="Jia Y."/>
            <person name="Li X."/>
            <person name="Wang J."/>
            <person name="Eltoukhy A."/>
            <person name="Lamraoui I."/>
            <person name="Yan Y."/>
        </authorList>
    </citation>
    <scope>NUCLEOTIDE SEQUENCE [LARGE SCALE GENOMIC DNA]</scope>
    <source>
        <strain evidence="5 6">YC-JY1</strain>
    </source>
</reference>
<organism evidence="5 6">
    <name type="scientific">Sphingobium yanoikuyae</name>
    <name type="common">Sphingomonas yanoikuyae</name>
    <dbReference type="NCBI Taxonomy" id="13690"/>
    <lineage>
        <taxon>Bacteria</taxon>
        <taxon>Pseudomonadati</taxon>
        <taxon>Pseudomonadota</taxon>
        <taxon>Alphaproteobacteria</taxon>
        <taxon>Sphingomonadales</taxon>
        <taxon>Sphingomonadaceae</taxon>
        <taxon>Sphingobium</taxon>
    </lineage>
</organism>
<keyword evidence="4" id="KW-0472">Membrane</keyword>
<dbReference type="InterPro" id="IPR026264">
    <property type="entry name" value="VirB8/PtlE"/>
</dbReference>
<dbReference type="CDD" id="cd16424">
    <property type="entry name" value="VirB8"/>
    <property type="match status" value="1"/>
</dbReference>
<dbReference type="InterPro" id="IPR032710">
    <property type="entry name" value="NTF2-like_dom_sf"/>
</dbReference>
<sequence>MRRQSEGVPASDAELYFGHARSWDQDRQRKSLRSERIAWGVAVLALLACTAEALALAGLAPLKTVMPYIIRVNQTTGAVDVQTALTQQPMRYDEAVTKFFLAQYVRARESWLPAAAEENFRAVAILSEPGEQQRWGRFFNDDNPSSPQVTWGKGATVQARVRNISFINDRVANVRFTRTVQTDTNIQNSDWIATITFRYTNAPMAEGDRYRNPLGFQVENYRADPEVVR</sequence>
<evidence type="ECO:0000313" key="5">
    <source>
        <dbReference type="EMBL" id="QHD69384.1"/>
    </source>
</evidence>
<evidence type="ECO:0000256" key="1">
    <source>
        <dbReference type="ARBA" id="ARBA00004167"/>
    </source>
</evidence>
<gene>
    <name evidence="5" type="ORF">GS397_21540</name>
</gene>
<evidence type="ECO:0000256" key="3">
    <source>
        <dbReference type="ARBA" id="ARBA00022989"/>
    </source>
</evidence>
<protein>
    <submittedName>
        <fullName evidence="5">VirB8 family protein</fullName>
    </submittedName>
</protein>
<keyword evidence="3" id="KW-1133">Transmembrane helix</keyword>
<keyword evidence="2" id="KW-0812">Transmembrane</keyword>
<comment type="subcellular location">
    <subcellularLocation>
        <location evidence="1">Membrane</location>
        <topology evidence="1">Single-pass membrane protein</topology>
    </subcellularLocation>
</comment>
<dbReference type="Proteomes" id="UP000464086">
    <property type="component" value="Chromosome"/>
</dbReference>
<dbReference type="Gene3D" id="3.10.450.230">
    <property type="entry name" value="VirB8 protein"/>
    <property type="match status" value="1"/>
</dbReference>
<dbReference type="AlphaFoldDB" id="A0A085K0M8"/>
<evidence type="ECO:0000313" key="6">
    <source>
        <dbReference type="Proteomes" id="UP000464086"/>
    </source>
</evidence>
<dbReference type="PIRSF" id="PIRSF003299">
    <property type="entry name" value="VirB8_PtlE"/>
    <property type="match status" value="1"/>
</dbReference>
<dbReference type="Pfam" id="PF04335">
    <property type="entry name" value="VirB8"/>
    <property type="match status" value="1"/>
</dbReference>
<dbReference type="SUPFAM" id="SSF54427">
    <property type="entry name" value="NTF2-like"/>
    <property type="match status" value="1"/>
</dbReference>
<evidence type="ECO:0000256" key="2">
    <source>
        <dbReference type="ARBA" id="ARBA00022692"/>
    </source>
</evidence>